<sequence>MPAGRTAAAAVAAAATAETDALPPPPQQRQEEPRDAEAGDALPPPPGCLSASVSASAAVPSVVPRLRLEACGVGGASSGPDMTTSFAARDALPSLRARFEELRTTPRMRSPRLGRPIAAYSARSVGVRGGSRSRASPDAVSPRGGAALLQERADLLQRVHDLEDRLKEAHHRNPSMAEVQLMRDEMTAAKQELLALRAEHSQLLEQTKRCALYRLNVPRESQAQREAGDDAGAVAMTIGALEEQLHLAHARIRQLETQAALSALRTLDAAAAAAEQGSDWAPAGAASPLPTGDDVGGAGGIAAAQRQQERLEEALRELRLQRDALAASEERLNQALHLHHAMKQRMRQLQEELASVWGRLESAEYRLKLTLEEREDRAEAAGDAAARASLPRRSRLGAASLQQELRQLRQRDLESRQTVERLRVELDMLKRRQAEERQRSKELRAARTAMLARLEKTFAESLRRQECDLRAIPEALARARKEMEQLRVRRS</sequence>
<name>A0A422Q8G9_9TRYP</name>
<comment type="caution">
    <text evidence="3">The sequence shown here is derived from an EMBL/GenBank/DDBJ whole genome shotgun (WGS) entry which is preliminary data.</text>
</comment>
<evidence type="ECO:0000313" key="3">
    <source>
        <dbReference type="EMBL" id="RNF26256.1"/>
    </source>
</evidence>
<feature type="region of interest" description="Disordered" evidence="2">
    <location>
        <begin position="124"/>
        <end position="143"/>
    </location>
</feature>
<feature type="coiled-coil region" evidence="1">
    <location>
        <begin position="145"/>
        <end position="206"/>
    </location>
</feature>
<keyword evidence="1" id="KW-0175">Coiled coil</keyword>
<feature type="compositionally biased region" description="Low complexity" evidence="2">
    <location>
        <begin position="124"/>
        <end position="136"/>
    </location>
</feature>
<feature type="region of interest" description="Disordered" evidence="2">
    <location>
        <begin position="278"/>
        <end position="299"/>
    </location>
</feature>
<dbReference type="AlphaFoldDB" id="A0A422Q8G9"/>
<protein>
    <submittedName>
        <fullName evidence="3">Uncharacterized protein</fullName>
    </submittedName>
</protein>
<feature type="region of interest" description="Disordered" evidence="2">
    <location>
        <begin position="1"/>
        <end position="53"/>
    </location>
</feature>
<keyword evidence="4" id="KW-1185">Reference proteome</keyword>
<gene>
    <name evidence="3" type="ORF">Tco025E_01472</name>
</gene>
<dbReference type="RefSeq" id="XP_029231462.1">
    <property type="nucleotide sequence ID" value="XM_029368410.1"/>
</dbReference>
<evidence type="ECO:0000256" key="1">
    <source>
        <dbReference type="SAM" id="Coils"/>
    </source>
</evidence>
<dbReference type="Proteomes" id="UP000284403">
    <property type="component" value="Unassembled WGS sequence"/>
</dbReference>
<dbReference type="EMBL" id="MKKU01000050">
    <property type="protein sequence ID" value="RNF26256.1"/>
    <property type="molecule type" value="Genomic_DNA"/>
</dbReference>
<accession>A0A422Q8G9</accession>
<proteinExistence type="predicted"/>
<feature type="coiled-coil region" evidence="1">
    <location>
        <begin position="419"/>
        <end position="446"/>
    </location>
</feature>
<organism evidence="3 4">
    <name type="scientific">Trypanosoma conorhini</name>
    <dbReference type="NCBI Taxonomy" id="83891"/>
    <lineage>
        <taxon>Eukaryota</taxon>
        <taxon>Discoba</taxon>
        <taxon>Euglenozoa</taxon>
        <taxon>Kinetoplastea</taxon>
        <taxon>Metakinetoplastina</taxon>
        <taxon>Trypanosomatida</taxon>
        <taxon>Trypanosomatidae</taxon>
        <taxon>Trypanosoma</taxon>
    </lineage>
</organism>
<reference evidence="3 4" key="1">
    <citation type="journal article" date="2018" name="BMC Genomics">
        <title>Genomic comparison of Trypanosoma conorhini and Trypanosoma rangeli to Trypanosoma cruzi strains of high and low virulence.</title>
        <authorList>
            <person name="Bradwell K.R."/>
            <person name="Koparde V.N."/>
            <person name="Matveyev A.V."/>
            <person name="Serrano M.G."/>
            <person name="Alves J.M."/>
            <person name="Parikh H."/>
            <person name="Huang B."/>
            <person name="Lee V."/>
            <person name="Espinosa-Alvarez O."/>
            <person name="Ortiz P.A."/>
            <person name="Costa-Martins A.G."/>
            <person name="Teixeira M.M."/>
            <person name="Buck G.A."/>
        </authorList>
    </citation>
    <scope>NUCLEOTIDE SEQUENCE [LARGE SCALE GENOMIC DNA]</scope>
    <source>
        <strain evidence="3 4">025E</strain>
    </source>
</reference>
<feature type="compositionally biased region" description="Low complexity" evidence="2">
    <location>
        <begin position="1"/>
        <end position="21"/>
    </location>
</feature>
<dbReference type="OrthoDB" id="248597at2759"/>
<dbReference type="GeneID" id="40315083"/>
<feature type="coiled-coil region" evidence="1">
    <location>
        <begin position="301"/>
        <end position="352"/>
    </location>
</feature>
<evidence type="ECO:0000256" key="2">
    <source>
        <dbReference type="SAM" id="MobiDB-lite"/>
    </source>
</evidence>
<evidence type="ECO:0000313" key="4">
    <source>
        <dbReference type="Proteomes" id="UP000284403"/>
    </source>
</evidence>